<dbReference type="AlphaFoldDB" id="A0ABD7K7V1"/>
<name>A0ABD7K7V1_PSEAI</name>
<dbReference type="NCBIfam" id="TIGR01353">
    <property type="entry name" value="dGTP_triPase"/>
    <property type="match status" value="1"/>
</dbReference>
<evidence type="ECO:0000259" key="5">
    <source>
        <dbReference type="PROSITE" id="PS51831"/>
    </source>
</evidence>
<organism evidence="6 7">
    <name type="scientific">Pseudomonas aeruginosa</name>
    <dbReference type="NCBI Taxonomy" id="287"/>
    <lineage>
        <taxon>Bacteria</taxon>
        <taxon>Pseudomonadati</taxon>
        <taxon>Pseudomonadota</taxon>
        <taxon>Gammaproteobacteria</taxon>
        <taxon>Pseudomonadales</taxon>
        <taxon>Pseudomonadaceae</taxon>
        <taxon>Pseudomonas</taxon>
    </lineage>
</organism>
<dbReference type="CDD" id="cd00077">
    <property type="entry name" value="HDc"/>
    <property type="match status" value="1"/>
</dbReference>
<comment type="function">
    <text evidence="3">dGTPase preferentially hydrolyzes dGTP over the other canonical NTPs.</text>
</comment>
<evidence type="ECO:0000256" key="2">
    <source>
        <dbReference type="ARBA" id="ARBA00022842"/>
    </source>
</evidence>
<dbReference type="RefSeq" id="WP_003157836.1">
    <property type="nucleotide sequence ID" value="NZ_LFXS01000024.1"/>
</dbReference>
<evidence type="ECO:0000256" key="3">
    <source>
        <dbReference type="HAMAP-Rule" id="MF_00030"/>
    </source>
</evidence>
<accession>A0ABD7K7V1</accession>
<dbReference type="Proteomes" id="UP000276985">
    <property type="component" value="Unassembled WGS sequence"/>
</dbReference>
<dbReference type="InterPro" id="IPR006261">
    <property type="entry name" value="dGTPase"/>
</dbReference>
<dbReference type="EC" id="3.1.5.1" evidence="3"/>
<dbReference type="SMART" id="SM00471">
    <property type="entry name" value="HDc"/>
    <property type="match status" value="1"/>
</dbReference>
<evidence type="ECO:0000256" key="1">
    <source>
        <dbReference type="ARBA" id="ARBA00022801"/>
    </source>
</evidence>
<dbReference type="InterPro" id="IPR006674">
    <property type="entry name" value="HD_domain"/>
</dbReference>
<dbReference type="EMBL" id="RXTL01000006">
    <property type="protein sequence ID" value="RTS50541.1"/>
    <property type="molecule type" value="Genomic_DNA"/>
</dbReference>
<dbReference type="Pfam" id="PF01966">
    <property type="entry name" value="HD"/>
    <property type="match status" value="1"/>
</dbReference>
<dbReference type="SUPFAM" id="SSF109604">
    <property type="entry name" value="HD-domain/PDEase-like"/>
    <property type="match status" value="1"/>
</dbReference>
<comment type="caution">
    <text evidence="3">As this bacterium is not an Enterobacterale, this protein may not have a true dGTPase activity.</text>
</comment>
<gene>
    <name evidence="3" type="primary">dgt</name>
    <name evidence="6" type="ORF">DY940_05335</name>
</gene>
<dbReference type="InterPro" id="IPR050135">
    <property type="entry name" value="dGTPase-like"/>
</dbReference>
<dbReference type="Gene3D" id="1.10.3410.10">
    <property type="entry name" value="putative deoxyguanosinetriphosphate triphosphohydrolase like domain"/>
    <property type="match status" value="1"/>
</dbReference>
<dbReference type="Gene3D" id="1.10.3210.10">
    <property type="entry name" value="Hypothetical protein af1432"/>
    <property type="match status" value="2"/>
</dbReference>
<dbReference type="PROSITE" id="PS51831">
    <property type="entry name" value="HD"/>
    <property type="match status" value="1"/>
</dbReference>
<comment type="catalytic activity">
    <reaction evidence="3">
        <text>dGTP + H2O = 2'-deoxyguanosine + triphosphate + H(+)</text>
        <dbReference type="Rhea" id="RHEA:15193"/>
        <dbReference type="ChEBI" id="CHEBI:15377"/>
        <dbReference type="ChEBI" id="CHEBI:15378"/>
        <dbReference type="ChEBI" id="CHEBI:17172"/>
        <dbReference type="ChEBI" id="CHEBI:18036"/>
        <dbReference type="ChEBI" id="CHEBI:61429"/>
        <dbReference type="EC" id="3.1.5.1"/>
    </reaction>
</comment>
<comment type="similarity">
    <text evidence="3">Belongs to the dGTPase family. Type 1 subfamily.</text>
</comment>
<protein>
    <recommendedName>
        <fullName evidence="3">Probable deoxyguanosinetriphosphate triphosphohydrolase</fullName>
        <shortName evidence="3">dGTP triphosphohydrolase</shortName>
        <shortName evidence="3">dGTPase</shortName>
        <ecNumber evidence="3">3.1.5.1</ecNumber>
    </recommendedName>
</protein>
<dbReference type="PANTHER" id="PTHR11373:SF32">
    <property type="entry name" value="DEOXYGUANOSINETRIPHOSPHATE TRIPHOSPHOHYDROLASE"/>
    <property type="match status" value="1"/>
</dbReference>
<dbReference type="InterPro" id="IPR023293">
    <property type="entry name" value="dGTP_triP_hydro_central_sf"/>
</dbReference>
<dbReference type="PANTHER" id="PTHR11373">
    <property type="entry name" value="DEOXYNUCLEOSIDE TRIPHOSPHATE TRIPHOSPHOHYDROLASE"/>
    <property type="match status" value="1"/>
</dbReference>
<sequence>MPGTVDFKQRISRQRPHDRESFGHAGEDDLQEIVYQLESDRGRIINSAAVRRLQQKTQVFPLERNAAVRSRLTHSLEVQQTGRFIVRTLFAQLGPGAAEVGLDGLEGALESLVEMACLMHDIGNPPFGHFGEFAINDWFEHNLDGLFQRRVPPGQGDAPLQQRMLTDLKHFEGNAQAIRLVVKLLRLNLTYTQTAGLLKYVRPAHEPRPDKAAPNHYLNKKPGFYLSEEAFVGDLRQALGMRPGTRHPVAYIMEAADDISYCLADIEDSVEKGILGIGQLADLLVDKFAVHQSPDAPVPGDREGMSFRRMVAYSLEKAEQEPINKVSEFFIRLRVKMIHPLVRHAARQFIDNLEAVHAGTLGRALVEDGSLPHAIVQTFKDVAMERVFCHPEVETLELQGYRIIQGLLDFYAPLLRLPAEDFQALAEGRQAATPHPQLLVRRLPSQQIKAYLEAMKSLDGAAPRQQWEFYYRCRMLQDFVSGMTDQHAQDEYRALSAL</sequence>
<evidence type="ECO:0000313" key="7">
    <source>
        <dbReference type="Proteomes" id="UP000276985"/>
    </source>
</evidence>
<proteinExistence type="inferred from homology"/>
<dbReference type="InterPro" id="IPR020779">
    <property type="entry name" value="dNTPase_1"/>
</dbReference>
<feature type="compositionally biased region" description="Basic and acidic residues" evidence="4">
    <location>
        <begin position="15"/>
        <end position="25"/>
    </location>
</feature>
<reference evidence="6 7" key="1">
    <citation type="submission" date="2018-12" db="EMBL/GenBank/DDBJ databases">
        <title>Pseudomonas aeruginosa Diversity Panel.</title>
        <authorList>
            <person name="Snesrud E."/>
            <person name="Mcgann P."/>
        </authorList>
    </citation>
    <scope>NUCLEOTIDE SEQUENCE [LARGE SCALE GENOMIC DNA]</scope>
    <source>
        <strain evidence="6 7">MRSN6241</strain>
    </source>
</reference>
<comment type="cofactor">
    <cofactor evidence="3">
        <name>Mg(2+)</name>
        <dbReference type="ChEBI" id="CHEBI:18420"/>
    </cofactor>
</comment>
<dbReference type="HAMAP" id="MF_00030">
    <property type="entry name" value="dGTPase_type1"/>
    <property type="match status" value="1"/>
</dbReference>
<dbReference type="NCBIfam" id="NF003429">
    <property type="entry name" value="PRK04926.1"/>
    <property type="match status" value="1"/>
</dbReference>
<evidence type="ECO:0000256" key="4">
    <source>
        <dbReference type="SAM" id="MobiDB-lite"/>
    </source>
</evidence>
<dbReference type="GO" id="GO:0000287">
    <property type="term" value="F:magnesium ion binding"/>
    <property type="evidence" value="ECO:0007669"/>
    <property type="project" value="UniProtKB-UniRule"/>
</dbReference>
<feature type="region of interest" description="Disordered" evidence="4">
    <location>
        <begin position="1"/>
        <end position="25"/>
    </location>
</feature>
<feature type="domain" description="HD" evidence="5">
    <location>
        <begin position="71"/>
        <end position="262"/>
    </location>
</feature>
<evidence type="ECO:0000313" key="6">
    <source>
        <dbReference type="EMBL" id="RTS50541.1"/>
    </source>
</evidence>
<keyword evidence="1 3" id="KW-0378">Hydrolase</keyword>
<comment type="caution">
    <text evidence="6">The sequence shown here is derived from an EMBL/GenBank/DDBJ whole genome shotgun (WGS) entry which is preliminary data.</text>
</comment>
<dbReference type="InterPro" id="IPR003607">
    <property type="entry name" value="HD/PDEase_dom"/>
</dbReference>
<keyword evidence="2 3" id="KW-0460">Magnesium</keyword>
<dbReference type="GO" id="GO:0008832">
    <property type="term" value="F:dGTPase activity"/>
    <property type="evidence" value="ECO:0007669"/>
    <property type="project" value="UniProtKB-UniRule"/>
</dbReference>